<accession>A0A2H0BJZ0</accession>
<dbReference type="Gene3D" id="1.10.10.10">
    <property type="entry name" value="Winged helix-like DNA-binding domain superfamily/Winged helix DNA-binding domain"/>
    <property type="match status" value="1"/>
</dbReference>
<evidence type="ECO:0000256" key="9">
    <source>
        <dbReference type="ARBA" id="ARBA00023163"/>
    </source>
</evidence>
<dbReference type="PANTHER" id="PTHR33516:SF2">
    <property type="entry name" value="LEXA REPRESSOR-RELATED"/>
    <property type="match status" value="1"/>
</dbReference>
<keyword evidence="6 12" id="KW-0068">Autocatalytic cleavage</keyword>
<keyword evidence="2" id="KW-0678">Repressor</keyword>
<dbReference type="InterPro" id="IPR006197">
    <property type="entry name" value="Peptidase_S24_LexA"/>
</dbReference>
<proteinExistence type="inferred from homology"/>
<dbReference type="GO" id="GO:0009432">
    <property type="term" value="P:SOS response"/>
    <property type="evidence" value="ECO:0007669"/>
    <property type="project" value="UniProtKB-KW"/>
</dbReference>
<evidence type="ECO:0000256" key="7">
    <source>
        <dbReference type="ARBA" id="ARBA00023015"/>
    </source>
</evidence>
<evidence type="ECO:0000259" key="14">
    <source>
        <dbReference type="Pfam" id="PF01726"/>
    </source>
</evidence>
<evidence type="ECO:0000256" key="2">
    <source>
        <dbReference type="ARBA" id="ARBA00022491"/>
    </source>
</evidence>
<feature type="domain" description="LexA repressor DNA-binding" evidence="14">
    <location>
        <begin position="4"/>
        <end position="65"/>
    </location>
</feature>
<evidence type="ECO:0000256" key="4">
    <source>
        <dbReference type="ARBA" id="ARBA00022763"/>
    </source>
</evidence>
<keyword evidence="11" id="KW-0742">SOS response</keyword>
<evidence type="ECO:0000313" key="15">
    <source>
        <dbReference type="EMBL" id="PIP57350.1"/>
    </source>
</evidence>
<evidence type="ECO:0000313" key="16">
    <source>
        <dbReference type="Proteomes" id="UP000229847"/>
    </source>
</evidence>
<dbReference type="InterPro" id="IPR039418">
    <property type="entry name" value="LexA-like"/>
</dbReference>
<dbReference type="Pfam" id="PF01726">
    <property type="entry name" value="LexA_DNA_bind"/>
    <property type="match status" value="1"/>
</dbReference>
<reference evidence="15 16" key="1">
    <citation type="submission" date="2017-09" db="EMBL/GenBank/DDBJ databases">
        <title>Depth-based differentiation of microbial function through sediment-hosted aquifers and enrichment of novel symbionts in the deep terrestrial subsurface.</title>
        <authorList>
            <person name="Probst A.J."/>
            <person name="Ladd B."/>
            <person name="Jarett J.K."/>
            <person name="Geller-Mcgrath D.E."/>
            <person name="Sieber C.M."/>
            <person name="Emerson J.B."/>
            <person name="Anantharaman K."/>
            <person name="Thomas B.C."/>
            <person name="Malmstrom R."/>
            <person name="Stieglmeier M."/>
            <person name="Klingl A."/>
            <person name="Woyke T."/>
            <person name="Ryan C.M."/>
            <person name="Banfield J.F."/>
        </authorList>
    </citation>
    <scope>NUCLEOTIDE SEQUENCE [LARGE SCALE GENOMIC DNA]</scope>
    <source>
        <strain evidence="15">CG22_combo_CG10-13_8_21_14_all_39_10</strain>
    </source>
</reference>
<dbReference type="PANTHER" id="PTHR33516">
    <property type="entry name" value="LEXA REPRESSOR"/>
    <property type="match status" value="1"/>
</dbReference>
<dbReference type="InterPro" id="IPR006199">
    <property type="entry name" value="LexA_DNA-bd_dom"/>
</dbReference>
<protein>
    <submittedName>
        <fullName evidence="15">Repressor LexA</fullName>
    </submittedName>
</protein>
<evidence type="ECO:0000256" key="11">
    <source>
        <dbReference type="ARBA" id="ARBA00023236"/>
    </source>
</evidence>
<dbReference type="EMBL" id="PCSW01000107">
    <property type="protein sequence ID" value="PIP57350.1"/>
    <property type="molecule type" value="Genomic_DNA"/>
</dbReference>
<dbReference type="PRINTS" id="PR00726">
    <property type="entry name" value="LEXASERPTASE"/>
</dbReference>
<dbReference type="InterPro" id="IPR036286">
    <property type="entry name" value="LexA/Signal_pep-like_sf"/>
</dbReference>
<comment type="caution">
    <text evidence="15">The sequence shown here is derived from an EMBL/GenBank/DDBJ whole genome shotgun (WGS) entry which is preliminary data.</text>
</comment>
<dbReference type="SUPFAM" id="SSF46785">
    <property type="entry name" value="Winged helix' DNA-binding domain"/>
    <property type="match status" value="1"/>
</dbReference>
<evidence type="ECO:0000256" key="6">
    <source>
        <dbReference type="ARBA" id="ARBA00022813"/>
    </source>
</evidence>
<dbReference type="GO" id="GO:0045892">
    <property type="term" value="P:negative regulation of DNA-templated transcription"/>
    <property type="evidence" value="ECO:0007669"/>
    <property type="project" value="InterPro"/>
</dbReference>
<dbReference type="SUPFAM" id="SSF51306">
    <property type="entry name" value="LexA/Signal peptidase"/>
    <property type="match status" value="1"/>
</dbReference>
<comment type="similarity">
    <text evidence="1 12">Belongs to the peptidase S24 family.</text>
</comment>
<name>A0A2H0BJZ0_9BACT</name>
<keyword evidence="9" id="KW-0804">Transcription</keyword>
<sequence>MNLPLTKRQKEMLSIIYNYIESTGYPPAFEEMRDALHVSSNQSVLDLLNKLESKKIIKRNESAARSMAILPFGYEILGKPALTPFLGVSHAGSPIEAIQIDGEWEPLPGDVARLNREVFFLKVSGDSMINAGIDDGDKVLVQVQKEFASGDVVLADTPNGSTIKRFVSDDNPPYIYLKPENPRYEVIPFTDAMKLVGKVVSIIKGGKLAEVN</sequence>
<keyword evidence="8" id="KW-0238">DNA-binding</keyword>
<evidence type="ECO:0000256" key="12">
    <source>
        <dbReference type="RuleBase" id="RU003991"/>
    </source>
</evidence>
<feature type="domain" description="Peptidase S24/S26A/S26B/S26C" evidence="13">
    <location>
        <begin position="84"/>
        <end position="200"/>
    </location>
</feature>
<dbReference type="NCBIfam" id="TIGR00498">
    <property type="entry name" value="lexA"/>
    <property type="match status" value="1"/>
</dbReference>
<dbReference type="InterPro" id="IPR050077">
    <property type="entry name" value="LexA_repressor"/>
</dbReference>
<organism evidence="15 16">
    <name type="scientific">Candidatus Woesebacteria bacterium CG22_combo_CG10-13_8_21_14_all_39_10</name>
    <dbReference type="NCBI Taxonomy" id="1975059"/>
    <lineage>
        <taxon>Bacteria</taxon>
        <taxon>Candidatus Woeseibacteriota</taxon>
    </lineage>
</organism>
<dbReference type="InterPro" id="IPR015927">
    <property type="entry name" value="Peptidase_S24_S26A/B/C"/>
</dbReference>
<keyword evidence="7" id="KW-0805">Transcription regulation</keyword>
<keyword evidence="10" id="KW-0234">DNA repair</keyword>
<keyword evidence="4" id="KW-0227">DNA damage</keyword>
<dbReference type="GO" id="GO:0003677">
    <property type="term" value="F:DNA binding"/>
    <property type="evidence" value="ECO:0007669"/>
    <property type="project" value="UniProtKB-KW"/>
</dbReference>
<evidence type="ECO:0000256" key="1">
    <source>
        <dbReference type="ARBA" id="ARBA00007484"/>
    </source>
</evidence>
<dbReference type="GO" id="GO:0006508">
    <property type="term" value="P:proteolysis"/>
    <property type="evidence" value="ECO:0007669"/>
    <property type="project" value="InterPro"/>
</dbReference>
<dbReference type="InterPro" id="IPR036390">
    <property type="entry name" value="WH_DNA-bd_sf"/>
</dbReference>
<dbReference type="GO" id="GO:0006281">
    <property type="term" value="P:DNA repair"/>
    <property type="evidence" value="ECO:0007669"/>
    <property type="project" value="UniProtKB-KW"/>
</dbReference>
<evidence type="ECO:0000256" key="10">
    <source>
        <dbReference type="ARBA" id="ARBA00023204"/>
    </source>
</evidence>
<dbReference type="Pfam" id="PF00717">
    <property type="entry name" value="Peptidase_S24"/>
    <property type="match status" value="1"/>
</dbReference>
<evidence type="ECO:0000256" key="8">
    <source>
        <dbReference type="ARBA" id="ARBA00023125"/>
    </source>
</evidence>
<dbReference type="InterPro" id="IPR036388">
    <property type="entry name" value="WH-like_DNA-bd_sf"/>
</dbReference>
<gene>
    <name evidence="15" type="primary">lexA</name>
    <name evidence="15" type="ORF">COX03_03570</name>
</gene>
<evidence type="ECO:0000256" key="3">
    <source>
        <dbReference type="ARBA" id="ARBA00022705"/>
    </source>
</evidence>
<dbReference type="Gene3D" id="2.10.109.10">
    <property type="entry name" value="Umud Fragment, subunit A"/>
    <property type="match status" value="1"/>
</dbReference>
<keyword evidence="3" id="KW-0235">DNA replication</keyword>
<dbReference type="GO" id="GO:0006260">
    <property type="term" value="P:DNA replication"/>
    <property type="evidence" value="ECO:0007669"/>
    <property type="project" value="UniProtKB-KW"/>
</dbReference>
<evidence type="ECO:0000259" key="13">
    <source>
        <dbReference type="Pfam" id="PF00717"/>
    </source>
</evidence>
<dbReference type="AlphaFoldDB" id="A0A2H0BJZ0"/>
<dbReference type="GO" id="GO:0004252">
    <property type="term" value="F:serine-type endopeptidase activity"/>
    <property type="evidence" value="ECO:0007669"/>
    <property type="project" value="InterPro"/>
</dbReference>
<dbReference type="InterPro" id="IPR006200">
    <property type="entry name" value="LexA"/>
</dbReference>
<dbReference type="CDD" id="cd06529">
    <property type="entry name" value="S24_LexA-like"/>
    <property type="match status" value="1"/>
</dbReference>
<keyword evidence="5 12" id="KW-0378">Hydrolase</keyword>
<dbReference type="Proteomes" id="UP000229847">
    <property type="component" value="Unassembled WGS sequence"/>
</dbReference>
<evidence type="ECO:0000256" key="5">
    <source>
        <dbReference type="ARBA" id="ARBA00022801"/>
    </source>
</evidence>